<name>A0A1I3RID6_9ACTN</name>
<keyword evidence="1" id="KW-1133">Transmembrane helix</keyword>
<accession>A0A1I3RID6</accession>
<feature type="transmembrane region" description="Helical" evidence="1">
    <location>
        <begin position="57"/>
        <end position="79"/>
    </location>
</feature>
<organism evidence="2 3">
    <name type="scientific">Nocardioides psychrotolerans</name>
    <dbReference type="NCBI Taxonomy" id="1005945"/>
    <lineage>
        <taxon>Bacteria</taxon>
        <taxon>Bacillati</taxon>
        <taxon>Actinomycetota</taxon>
        <taxon>Actinomycetes</taxon>
        <taxon>Propionibacteriales</taxon>
        <taxon>Nocardioidaceae</taxon>
        <taxon>Nocardioides</taxon>
    </lineage>
</organism>
<dbReference type="STRING" id="1005945.SAMN05216561_1332"/>
<evidence type="ECO:0000313" key="3">
    <source>
        <dbReference type="Proteomes" id="UP000198649"/>
    </source>
</evidence>
<sequence length="155" mass="15256">MNRAAWPSRRDVAARLLLALVLGAAFGATTSLANDLSSAFGLGADVPDGVRDAARVVSLALGPVYSWVLLPLPLGWLLAGSSATRRGAVPAAAAGGALGVAAAVLAYYVSDALLATGLPLDLSGDSSALALWTAVGVPGGAVLGGLAGAVRRRPS</sequence>
<keyword evidence="1" id="KW-0812">Transmembrane</keyword>
<feature type="transmembrane region" description="Helical" evidence="1">
    <location>
        <begin position="91"/>
        <end position="109"/>
    </location>
</feature>
<feature type="transmembrane region" description="Helical" evidence="1">
    <location>
        <begin position="129"/>
        <end position="150"/>
    </location>
</feature>
<dbReference type="Proteomes" id="UP000198649">
    <property type="component" value="Unassembled WGS sequence"/>
</dbReference>
<gene>
    <name evidence="2" type="ORF">SAMN05216561_1332</name>
</gene>
<keyword evidence="1" id="KW-0472">Membrane</keyword>
<evidence type="ECO:0000256" key="1">
    <source>
        <dbReference type="SAM" id="Phobius"/>
    </source>
</evidence>
<proteinExistence type="predicted"/>
<reference evidence="2 3" key="1">
    <citation type="submission" date="2016-10" db="EMBL/GenBank/DDBJ databases">
        <authorList>
            <person name="de Groot N.N."/>
        </authorList>
    </citation>
    <scope>NUCLEOTIDE SEQUENCE [LARGE SCALE GENOMIC DNA]</scope>
    <source>
        <strain evidence="2 3">CGMCC 1.11156</strain>
    </source>
</reference>
<dbReference type="RefSeq" id="WP_091117635.1">
    <property type="nucleotide sequence ID" value="NZ_BKAF01000060.1"/>
</dbReference>
<protein>
    <submittedName>
        <fullName evidence="2">Uncharacterized protein</fullName>
    </submittedName>
</protein>
<evidence type="ECO:0000313" key="2">
    <source>
        <dbReference type="EMBL" id="SFJ46038.1"/>
    </source>
</evidence>
<keyword evidence="3" id="KW-1185">Reference proteome</keyword>
<dbReference type="AlphaFoldDB" id="A0A1I3RID6"/>
<dbReference type="EMBL" id="FOQG01000033">
    <property type="protein sequence ID" value="SFJ46038.1"/>
    <property type="molecule type" value="Genomic_DNA"/>
</dbReference>